<dbReference type="PANTHER" id="PTHR46908">
    <property type="entry name" value="CUBILIN-LIKE PROTEIN"/>
    <property type="match status" value="1"/>
</dbReference>
<dbReference type="Pfam" id="PF00431">
    <property type="entry name" value="CUB"/>
    <property type="match status" value="1"/>
</dbReference>
<dbReference type="Proteomes" id="UP000708208">
    <property type="component" value="Unassembled WGS sequence"/>
</dbReference>
<proteinExistence type="predicted"/>
<comment type="caution">
    <text evidence="4">The sequence shown here is derived from an EMBL/GenBank/DDBJ whole genome shotgun (WGS) entry which is preliminary data.</text>
</comment>
<evidence type="ECO:0000313" key="4">
    <source>
        <dbReference type="EMBL" id="CAG7825201.1"/>
    </source>
</evidence>
<feature type="domain" description="CUB" evidence="3">
    <location>
        <begin position="1"/>
        <end position="105"/>
    </location>
</feature>
<sequence length="125" mass="14033">MLRSPYYPGNYPKNRDCVYLISQPVGKAIQLDFIDFDIEAAYDSRCLFDFLEIRDGDNENSTLIGHYCGGNVPETILSSMNYLWIRFKTDGSLQNKGFIANFSTIDVGCGGILRGSKMGKKLSLK</sequence>
<name>A0A8J2L2Y6_9HEXA</name>
<dbReference type="OrthoDB" id="10009301at2759"/>
<keyword evidence="5" id="KW-1185">Reference proteome</keyword>
<dbReference type="InterPro" id="IPR052129">
    <property type="entry name" value="Spermadhesin-Link_domain"/>
</dbReference>
<evidence type="ECO:0000256" key="2">
    <source>
        <dbReference type="PROSITE-ProRule" id="PRU00059"/>
    </source>
</evidence>
<dbReference type="FunFam" id="2.60.120.290:FF:000013">
    <property type="entry name" value="Membrane frizzled-related protein"/>
    <property type="match status" value="1"/>
</dbReference>
<reference evidence="4" key="1">
    <citation type="submission" date="2021-06" db="EMBL/GenBank/DDBJ databases">
        <authorList>
            <person name="Hodson N. C."/>
            <person name="Mongue J. A."/>
            <person name="Jaron S. K."/>
        </authorList>
    </citation>
    <scope>NUCLEOTIDE SEQUENCE</scope>
</reference>
<dbReference type="EMBL" id="CAJVCH010535407">
    <property type="protein sequence ID" value="CAG7825201.1"/>
    <property type="molecule type" value="Genomic_DNA"/>
</dbReference>
<evidence type="ECO:0000256" key="1">
    <source>
        <dbReference type="ARBA" id="ARBA00023157"/>
    </source>
</evidence>
<gene>
    <name evidence="4" type="ORF">AFUS01_LOCUS35325</name>
</gene>
<organism evidence="4 5">
    <name type="scientific">Allacma fusca</name>
    <dbReference type="NCBI Taxonomy" id="39272"/>
    <lineage>
        <taxon>Eukaryota</taxon>
        <taxon>Metazoa</taxon>
        <taxon>Ecdysozoa</taxon>
        <taxon>Arthropoda</taxon>
        <taxon>Hexapoda</taxon>
        <taxon>Collembola</taxon>
        <taxon>Symphypleona</taxon>
        <taxon>Sminthuridae</taxon>
        <taxon>Allacma</taxon>
    </lineage>
</organism>
<dbReference type="SMART" id="SM00042">
    <property type="entry name" value="CUB"/>
    <property type="match status" value="1"/>
</dbReference>
<evidence type="ECO:0000259" key="3">
    <source>
        <dbReference type="PROSITE" id="PS01180"/>
    </source>
</evidence>
<evidence type="ECO:0000313" key="5">
    <source>
        <dbReference type="Proteomes" id="UP000708208"/>
    </source>
</evidence>
<dbReference type="PANTHER" id="PTHR46908:SF8">
    <property type="entry name" value="C-TYPE LECTIN DOMAIN-CONTAINING PROTEIN"/>
    <property type="match status" value="1"/>
</dbReference>
<dbReference type="CDD" id="cd00041">
    <property type="entry name" value="CUB"/>
    <property type="match status" value="1"/>
</dbReference>
<protein>
    <recommendedName>
        <fullName evidence="3">CUB domain-containing protein</fullName>
    </recommendedName>
</protein>
<dbReference type="InterPro" id="IPR000859">
    <property type="entry name" value="CUB_dom"/>
</dbReference>
<dbReference type="AlphaFoldDB" id="A0A8J2L2Y6"/>
<dbReference type="PROSITE" id="PS01180">
    <property type="entry name" value="CUB"/>
    <property type="match status" value="1"/>
</dbReference>
<keyword evidence="1" id="KW-1015">Disulfide bond</keyword>
<accession>A0A8J2L2Y6</accession>
<comment type="caution">
    <text evidence="2">Lacks conserved residue(s) required for the propagation of feature annotation.</text>
</comment>